<dbReference type="SUPFAM" id="SSF55785">
    <property type="entry name" value="PYP-like sensor domain (PAS domain)"/>
    <property type="match status" value="1"/>
</dbReference>
<protein>
    <recommendedName>
        <fullName evidence="8">AraC family transcriptional regulator</fullName>
    </recommendedName>
</protein>
<accession>A0A2S7U1E2</accession>
<dbReference type="InterPro" id="IPR020449">
    <property type="entry name" value="Tscrpt_reg_AraC-type_HTH"/>
</dbReference>
<dbReference type="InterPro" id="IPR018060">
    <property type="entry name" value="HTH_AraC"/>
</dbReference>
<dbReference type="Gene3D" id="1.10.10.60">
    <property type="entry name" value="Homeodomain-like"/>
    <property type="match status" value="1"/>
</dbReference>
<dbReference type="InterPro" id="IPR035965">
    <property type="entry name" value="PAS-like_dom_sf"/>
</dbReference>
<dbReference type="SUPFAM" id="SSF46689">
    <property type="entry name" value="Homeodomain-like"/>
    <property type="match status" value="1"/>
</dbReference>
<evidence type="ECO:0000256" key="2">
    <source>
        <dbReference type="ARBA" id="ARBA00023125"/>
    </source>
</evidence>
<evidence type="ECO:0000259" key="4">
    <source>
        <dbReference type="PROSITE" id="PS01124"/>
    </source>
</evidence>
<dbReference type="EMBL" id="MQWA01000001">
    <property type="protein sequence ID" value="PQJ28204.1"/>
    <property type="molecule type" value="Genomic_DNA"/>
</dbReference>
<dbReference type="InterPro" id="IPR018062">
    <property type="entry name" value="HTH_AraC-typ_CS"/>
</dbReference>
<dbReference type="GO" id="GO:0043565">
    <property type="term" value="F:sequence-specific DNA binding"/>
    <property type="evidence" value="ECO:0007669"/>
    <property type="project" value="InterPro"/>
</dbReference>
<dbReference type="PROSITE" id="PS01124">
    <property type="entry name" value="HTH_ARAC_FAMILY_2"/>
    <property type="match status" value="1"/>
</dbReference>
<feature type="domain" description="HTH araC/xylS-type" evidence="4">
    <location>
        <begin position="148"/>
        <end position="246"/>
    </location>
</feature>
<dbReference type="RefSeq" id="WP_105042708.1">
    <property type="nucleotide sequence ID" value="NZ_MQWA01000001.1"/>
</dbReference>
<dbReference type="Gene3D" id="3.30.450.20">
    <property type="entry name" value="PAS domain"/>
    <property type="match status" value="1"/>
</dbReference>
<evidence type="ECO:0000313" key="6">
    <source>
        <dbReference type="EMBL" id="PQJ28204.1"/>
    </source>
</evidence>
<proteinExistence type="predicted"/>
<evidence type="ECO:0000259" key="5">
    <source>
        <dbReference type="PROSITE" id="PS50113"/>
    </source>
</evidence>
<gene>
    <name evidence="6" type="ORF">BSZ32_06585</name>
</gene>
<dbReference type="SMART" id="SM00342">
    <property type="entry name" value="HTH_ARAC"/>
    <property type="match status" value="1"/>
</dbReference>
<dbReference type="PANTHER" id="PTHR43280">
    <property type="entry name" value="ARAC-FAMILY TRANSCRIPTIONAL REGULATOR"/>
    <property type="match status" value="1"/>
</dbReference>
<dbReference type="InterPro" id="IPR013656">
    <property type="entry name" value="PAS_4"/>
</dbReference>
<keyword evidence="7" id="KW-1185">Reference proteome</keyword>
<dbReference type="Proteomes" id="UP000239907">
    <property type="component" value="Unassembled WGS sequence"/>
</dbReference>
<dbReference type="InterPro" id="IPR009057">
    <property type="entry name" value="Homeodomain-like_sf"/>
</dbReference>
<evidence type="ECO:0008006" key="8">
    <source>
        <dbReference type="Google" id="ProtNLM"/>
    </source>
</evidence>
<dbReference type="NCBIfam" id="TIGR00229">
    <property type="entry name" value="sensory_box"/>
    <property type="match status" value="1"/>
</dbReference>
<name>A0A2S7U1E2_9BACT</name>
<organism evidence="6 7">
    <name type="scientific">Rubritalea profundi</name>
    <dbReference type="NCBI Taxonomy" id="1658618"/>
    <lineage>
        <taxon>Bacteria</taxon>
        <taxon>Pseudomonadati</taxon>
        <taxon>Verrucomicrobiota</taxon>
        <taxon>Verrucomicrobiia</taxon>
        <taxon>Verrucomicrobiales</taxon>
        <taxon>Rubritaleaceae</taxon>
        <taxon>Rubritalea</taxon>
    </lineage>
</organism>
<dbReference type="PRINTS" id="PR00032">
    <property type="entry name" value="HTHARAC"/>
</dbReference>
<dbReference type="InterPro" id="IPR000014">
    <property type="entry name" value="PAS"/>
</dbReference>
<evidence type="ECO:0000256" key="3">
    <source>
        <dbReference type="ARBA" id="ARBA00023163"/>
    </source>
</evidence>
<evidence type="ECO:0000256" key="1">
    <source>
        <dbReference type="ARBA" id="ARBA00023015"/>
    </source>
</evidence>
<dbReference type="CDD" id="cd00130">
    <property type="entry name" value="PAS"/>
    <property type="match status" value="1"/>
</dbReference>
<reference evidence="6 7" key="1">
    <citation type="submission" date="2016-12" db="EMBL/GenBank/DDBJ databases">
        <title>Study of bacterial adaptation to deep sea.</title>
        <authorList>
            <person name="Song J."/>
            <person name="Yoshizawa S."/>
            <person name="Kogure K."/>
        </authorList>
    </citation>
    <scope>NUCLEOTIDE SEQUENCE [LARGE SCALE GENOMIC DNA]</scope>
    <source>
        <strain evidence="6 7">SAORIC-165</strain>
    </source>
</reference>
<dbReference type="Pfam" id="PF12833">
    <property type="entry name" value="HTH_18"/>
    <property type="match status" value="1"/>
</dbReference>
<keyword evidence="1" id="KW-0805">Transcription regulation</keyword>
<keyword evidence="3" id="KW-0804">Transcription</keyword>
<dbReference type="AlphaFoldDB" id="A0A2S7U1E2"/>
<dbReference type="OrthoDB" id="9776408at2"/>
<evidence type="ECO:0000313" key="7">
    <source>
        <dbReference type="Proteomes" id="UP000239907"/>
    </source>
</evidence>
<dbReference type="PROSITE" id="PS50113">
    <property type="entry name" value="PAC"/>
    <property type="match status" value="1"/>
</dbReference>
<dbReference type="InterPro" id="IPR000700">
    <property type="entry name" value="PAS-assoc_C"/>
</dbReference>
<dbReference type="PANTHER" id="PTHR43280:SF28">
    <property type="entry name" value="HTH-TYPE TRANSCRIPTIONAL ACTIVATOR RHAS"/>
    <property type="match status" value="1"/>
</dbReference>
<keyword evidence="2" id="KW-0238">DNA-binding</keyword>
<dbReference type="PROSITE" id="PS00041">
    <property type="entry name" value="HTH_ARAC_FAMILY_1"/>
    <property type="match status" value="1"/>
</dbReference>
<dbReference type="GO" id="GO:0003700">
    <property type="term" value="F:DNA-binding transcription factor activity"/>
    <property type="evidence" value="ECO:0007669"/>
    <property type="project" value="InterPro"/>
</dbReference>
<comment type="caution">
    <text evidence="6">The sequence shown here is derived from an EMBL/GenBank/DDBJ whole genome shotgun (WGS) entry which is preliminary data.</text>
</comment>
<sequence length="250" mass="28342">MTSPVHDIREAFFQRLDRPLLVEHLFDQVRDIAFFIKDHHGRYIVANKTLCQRCGATSKEDMIGKTADEIFPDPLGTAFAAQDQQVLKSARSINGRLERHLYPDGHEGWCLTYKEPIFDRKRNIIGVSGISRDLNNFSDKGDDLSSISEVLQHIQKNIDQPLRLPELAAKVNLSVYQLDQRIRALYQISSGQLITRSRVDAACHMLTATGKSISTVALDCGYSDQSAFSRQFKQTTGLTPKSYRERITQE</sequence>
<dbReference type="Pfam" id="PF08448">
    <property type="entry name" value="PAS_4"/>
    <property type="match status" value="1"/>
</dbReference>
<feature type="domain" description="PAC" evidence="5">
    <location>
        <begin position="91"/>
        <end position="146"/>
    </location>
</feature>